<keyword evidence="2" id="KW-1185">Reference proteome</keyword>
<dbReference type="OrthoDB" id="1752139at2759"/>
<proteinExistence type="predicted"/>
<accession>A0A5A7PIZ4</accession>
<sequence>MTKEEVMRMLVDAQAEERAQMQAQHVSHPTTATNTTTQAIRQEMELEVSSSRAVEGEKDQALENIAEQIRQLQAKIEGRKIGLARGHPFSHEILCADLPTNFKEVSLTYSGSSDPSRHLPCFENMSVLLGNSDAVSCRAFLATMRGGAQD</sequence>
<protein>
    <submittedName>
        <fullName evidence="1">Gag-pol polyprotein</fullName>
    </submittedName>
</protein>
<dbReference type="AlphaFoldDB" id="A0A5A7PIZ4"/>
<dbReference type="Proteomes" id="UP000325081">
    <property type="component" value="Unassembled WGS sequence"/>
</dbReference>
<evidence type="ECO:0000313" key="1">
    <source>
        <dbReference type="EMBL" id="GER32606.1"/>
    </source>
</evidence>
<reference evidence="2" key="1">
    <citation type="journal article" date="2019" name="Curr. Biol.">
        <title>Genome Sequence of Striga asiatica Provides Insight into the Evolution of Plant Parasitism.</title>
        <authorList>
            <person name="Yoshida S."/>
            <person name="Kim S."/>
            <person name="Wafula E.K."/>
            <person name="Tanskanen J."/>
            <person name="Kim Y.M."/>
            <person name="Honaas L."/>
            <person name="Yang Z."/>
            <person name="Spallek T."/>
            <person name="Conn C.E."/>
            <person name="Ichihashi Y."/>
            <person name="Cheong K."/>
            <person name="Cui S."/>
            <person name="Der J.P."/>
            <person name="Gundlach H."/>
            <person name="Jiao Y."/>
            <person name="Hori C."/>
            <person name="Ishida J.K."/>
            <person name="Kasahara H."/>
            <person name="Kiba T."/>
            <person name="Kim M.S."/>
            <person name="Koo N."/>
            <person name="Laohavisit A."/>
            <person name="Lee Y.H."/>
            <person name="Lumba S."/>
            <person name="McCourt P."/>
            <person name="Mortimer J.C."/>
            <person name="Mutuku J.M."/>
            <person name="Nomura T."/>
            <person name="Sasaki-Sekimoto Y."/>
            <person name="Seto Y."/>
            <person name="Wang Y."/>
            <person name="Wakatake T."/>
            <person name="Sakakibara H."/>
            <person name="Demura T."/>
            <person name="Yamaguchi S."/>
            <person name="Yoneyama K."/>
            <person name="Manabe R.I."/>
            <person name="Nelson D.C."/>
            <person name="Schulman A.H."/>
            <person name="Timko M.P."/>
            <person name="dePamphilis C.W."/>
            <person name="Choi D."/>
            <person name="Shirasu K."/>
        </authorList>
    </citation>
    <scope>NUCLEOTIDE SEQUENCE [LARGE SCALE GENOMIC DNA]</scope>
    <source>
        <strain evidence="2">cv. UVA1</strain>
    </source>
</reference>
<gene>
    <name evidence="1" type="ORF">STAS_08678</name>
</gene>
<comment type="caution">
    <text evidence="1">The sequence shown here is derived from an EMBL/GenBank/DDBJ whole genome shotgun (WGS) entry which is preliminary data.</text>
</comment>
<name>A0A5A7PIZ4_STRAF</name>
<dbReference type="EMBL" id="BKCP01004627">
    <property type="protein sequence ID" value="GER32606.1"/>
    <property type="molecule type" value="Genomic_DNA"/>
</dbReference>
<organism evidence="1 2">
    <name type="scientific">Striga asiatica</name>
    <name type="common">Asiatic witchweed</name>
    <name type="synonym">Buchnera asiatica</name>
    <dbReference type="NCBI Taxonomy" id="4170"/>
    <lineage>
        <taxon>Eukaryota</taxon>
        <taxon>Viridiplantae</taxon>
        <taxon>Streptophyta</taxon>
        <taxon>Embryophyta</taxon>
        <taxon>Tracheophyta</taxon>
        <taxon>Spermatophyta</taxon>
        <taxon>Magnoliopsida</taxon>
        <taxon>eudicotyledons</taxon>
        <taxon>Gunneridae</taxon>
        <taxon>Pentapetalae</taxon>
        <taxon>asterids</taxon>
        <taxon>lamiids</taxon>
        <taxon>Lamiales</taxon>
        <taxon>Orobanchaceae</taxon>
        <taxon>Buchnereae</taxon>
        <taxon>Striga</taxon>
    </lineage>
</organism>
<evidence type="ECO:0000313" key="2">
    <source>
        <dbReference type="Proteomes" id="UP000325081"/>
    </source>
</evidence>